<dbReference type="CDD" id="cd11374">
    <property type="entry name" value="CE4_u10"/>
    <property type="match status" value="1"/>
</dbReference>
<dbReference type="AlphaFoldDB" id="A0A7Y2JZ16"/>
<evidence type="ECO:0000256" key="1">
    <source>
        <dbReference type="SAM" id="MobiDB-lite"/>
    </source>
</evidence>
<dbReference type="Pfam" id="PF10096">
    <property type="entry name" value="DUF2334"/>
    <property type="match status" value="1"/>
</dbReference>
<keyword evidence="3" id="KW-1185">Reference proteome</keyword>
<organism evidence="2 3">
    <name type="scientific">Telluria aromaticivorans</name>
    <dbReference type="NCBI Taxonomy" id="2725995"/>
    <lineage>
        <taxon>Bacteria</taxon>
        <taxon>Pseudomonadati</taxon>
        <taxon>Pseudomonadota</taxon>
        <taxon>Betaproteobacteria</taxon>
        <taxon>Burkholderiales</taxon>
        <taxon>Oxalobacteraceae</taxon>
        <taxon>Telluria group</taxon>
        <taxon>Telluria</taxon>
    </lineage>
</organism>
<feature type="region of interest" description="Disordered" evidence="1">
    <location>
        <begin position="162"/>
        <end position="209"/>
    </location>
</feature>
<sequence>MRALCVSIHDVAPASWDECARLASAIREVADIRLTWLVVPHYHRSGGDLARMEAGLERALAAGDELALHGYTHLDTAPRGAGLAERFFRGTYSREGEFAALDAGEAARRIGLGLDWFAERGWPVRGFVPPAWLMGEGAWEALRGFDFDYTTTFRRFHLLQSQGPQVQGPQGQGPQGQGGQAQEPQEPQAQGPQAYSLSPQAPQAFSPPGLVPPSLFSPSLVYAARNRSGRLASPVLSDLLAFALARQPLVRLGLHPPDLHHPRLLRHAQATVERLVGVRTAMTKLAFAQGLHYQGPQ</sequence>
<dbReference type="EMBL" id="JABAIV010000003">
    <property type="protein sequence ID" value="NNG23656.1"/>
    <property type="molecule type" value="Genomic_DNA"/>
</dbReference>
<dbReference type="Gene3D" id="3.20.20.370">
    <property type="entry name" value="Glycoside hydrolase/deacetylase"/>
    <property type="match status" value="1"/>
</dbReference>
<dbReference type="Proteomes" id="UP000533905">
    <property type="component" value="Unassembled WGS sequence"/>
</dbReference>
<reference evidence="2 3" key="1">
    <citation type="submission" date="2020-04" db="EMBL/GenBank/DDBJ databases">
        <title>Massilia sp. nov., a cold adapted bacteria isolated from Arctic soil.</title>
        <authorList>
            <person name="Son J."/>
            <person name="Ka J.-O."/>
        </authorList>
    </citation>
    <scope>NUCLEOTIDE SEQUENCE [LARGE SCALE GENOMIC DNA]</scope>
    <source>
        <strain evidence="2 3">ML15P13</strain>
    </source>
</reference>
<dbReference type="InterPro" id="IPR011330">
    <property type="entry name" value="Glyco_hydro/deAcase_b/a-brl"/>
</dbReference>
<name>A0A7Y2JZ16_9BURK</name>
<gene>
    <name evidence="2" type="ORF">HGB41_11690</name>
</gene>
<comment type="caution">
    <text evidence="2">The sequence shown here is derived from an EMBL/GenBank/DDBJ whole genome shotgun (WGS) entry which is preliminary data.</text>
</comment>
<evidence type="ECO:0000313" key="2">
    <source>
        <dbReference type="EMBL" id="NNG23656.1"/>
    </source>
</evidence>
<evidence type="ECO:0000313" key="3">
    <source>
        <dbReference type="Proteomes" id="UP000533905"/>
    </source>
</evidence>
<dbReference type="InterPro" id="IPR018763">
    <property type="entry name" value="DUF2334"/>
</dbReference>
<accession>A0A7Y2JZ16</accession>
<protein>
    <submittedName>
        <fullName evidence="2">DUF2334 domain-containing protein</fullName>
    </submittedName>
</protein>
<proteinExistence type="predicted"/>
<dbReference type="SUPFAM" id="SSF88713">
    <property type="entry name" value="Glycoside hydrolase/deacetylase"/>
    <property type="match status" value="1"/>
</dbReference>
<dbReference type="GO" id="GO:0005975">
    <property type="term" value="P:carbohydrate metabolic process"/>
    <property type="evidence" value="ECO:0007669"/>
    <property type="project" value="InterPro"/>
</dbReference>
<feature type="compositionally biased region" description="Low complexity" evidence="1">
    <location>
        <begin position="180"/>
        <end position="193"/>
    </location>
</feature>
<feature type="compositionally biased region" description="Gly residues" evidence="1">
    <location>
        <begin position="170"/>
        <end position="179"/>
    </location>
</feature>